<evidence type="ECO:0000313" key="2">
    <source>
        <dbReference type="EMBL" id="CAG7824144.1"/>
    </source>
</evidence>
<evidence type="ECO:0000256" key="1">
    <source>
        <dbReference type="SAM" id="MobiDB-lite"/>
    </source>
</evidence>
<protein>
    <submittedName>
        <fullName evidence="2">Uncharacterized protein</fullName>
    </submittedName>
</protein>
<dbReference type="EMBL" id="CAJVCH010531830">
    <property type="protein sequence ID" value="CAG7824144.1"/>
    <property type="molecule type" value="Genomic_DNA"/>
</dbReference>
<proteinExistence type="predicted"/>
<reference evidence="2" key="1">
    <citation type="submission" date="2021-06" db="EMBL/GenBank/DDBJ databases">
        <authorList>
            <person name="Hodson N. C."/>
            <person name="Mongue J. A."/>
            <person name="Jaron S. K."/>
        </authorList>
    </citation>
    <scope>NUCLEOTIDE SEQUENCE</scope>
</reference>
<feature type="region of interest" description="Disordered" evidence="1">
    <location>
        <begin position="121"/>
        <end position="217"/>
    </location>
</feature>
<feature type="compositionally biased region" description="Polar residues" evidence="1">
    <location>
        <begin position="135"/>
        <end position="155"/>
    </location>
</feature>
<organism evidence="2 3">
    <name type="scientific">Allacma fusca</name>
    <dbReference type="NCBI Taxonomy" id="39272"/>
    <lineage>
        <taxon>Eukaryota</taxon>
        <taxon>Metazoa</taxon>
        <taxon>Ecdysozoa</taxon>
        <taxon>Arthropoda</taxon>
        <taxon>Hexapoda</taxon>
        <taxon>Collembola</taxon>
        <taxon>Symphypleona</taxon>
        <taxon>Sminthuridae</taxon>
        <taxon>Allacma</taxon>
    </lineage>
</organism>
<accession>A0A8J2PJ55</accession>
<keyword evidence="3" id="KW-1185">Reference proteome</keyword>
<gene>
    <name evidence="2" type="ORF">AFUS01_LOCUS34318</name>
</gene>
<evidence type="ECO:0000313" key="3">
    <source>
        <dbReference type="Proteomes" id="UP000708208"/>
    </source>
</evidence>
<dbReference type="AlphaFoldDB" id="A0A8J2PJ55"/>
<feature type="compositionally biased region" description="Low complexity" evidence="1">
    <location>
        <begin position="162"/>
        <end position="173"/>
    </location>
</feature>
<feature type="compositionally biased region" description="Basic and acidic residues" evidence="1">
    <location>
        <begin position="205"/>
        <end position="217"/>
    </location>
</feature>
<dbReference type="Proteomes" id="UP000708208">
    <property type="component" value="Unassembled WGS sequence"/>
</dbReference>
<sequence length="217" mass="22324">MHTGVFPKVIEMLKQLPKGIVVNKISGDYTNEGSEALITEQGPSGTTHVGHIAKTKTTMPGSVNFNQVLPNADPSSQGLAVGSIVEKEINKGKSFSTNSDSERAMAAMGFAANFMARHAPNAGLQPAPNPISPVSKESLTDGPQQISGTGQQNASVPPEGGSSSTPDPQSASSNPSGFHLVNGSVNKPQDFPGEGKPLGGAAGELSKKEELVHATTK</sequence>
<comment type="caution">
    <text evidence="2">The sequence shown here is derived from an EMBL/GenBank/DDBJ whole genome shotgun (WGS) entry which is preliminary data.</text>
</comment>
<name>A0A8J2PJ55_9HEXA</name>